<dbReference type="PANTHER" id="PTHR44591">
    <property type="entry name" value="STRESS RESPONSE REGULATOR PROTEIN 1"/>
    <property type="match status" value="1"/>
</dbReference>
<keyword evidence="1 2" id="KW-0597">Phosphoprotein</keyword>
<dbReference type="InterPro" id="IPR050595">
    <property type="entry name" value="Bact_response_regulator"/>
</dbReference>
<dbReference type="PANTHER" id="PTHR44591:SF25">
    <property type="entry name" value="CHEMOTAXIS TWO-COMPONENT RESPONSE REGULATOR"/>
    <property type="match status" value="1"/>
</dbReference>
<name>A0ABR9WYE9_9RHOB</name>
<evidence type="ECO:0000256" key="2">
    <source>
        <dbReference type="PROSITE-ProRule" id="PRU00169"/>
    </source>
</evidence>
<dbReference type="InterPro" id="IPR001789">
    <property type="entry name" value="Sig_transdc_resp-reg_receiver"/>
</dbReference>
<comment type="caution">
    <text evidence="4">The sequence shown here is derived from an EMBL/GenBank/DDBJ whole genome shotgun (WGS) entry which is preliminary data.</text>
</comment>
<feature type="modified residue" description="4-aspartylphosphate" evidence="2">
    <location>
        <position position="53"/>
    </location>
</feature>
<reference evidence="4 5" key="1">
    <citation type="journal article" date="2021" name="Int. J. Syst. Evol. Microbiol.">
        <title>Salipiger mangrovisoli sp. nov., isolated from mangrove soil and the proposal for the reclassification of Paraphaeobacter pallidus as Salipiger pallidus comb. nov.</title>
        <authorList>
            <person name="Du J."/>
            <person name="Liu Y."/>
            <person name="Pei T."/>
            <person name="Deng M.R."/>
            <person name="Zhu H."/>
        </authorList>
    </citation>
    <scope>NUCLEOTIDE SEQUENCE [LARGE SCALE GENOMIC DNA]</scope>
    <source>
        <strain evidence="4 5">6D45A</strain>
    </source>
</reference>
<dbReference type="SUPFAM" id="SSF52172">
    <property type="entry name" value="CheY-like"/>
    <property type="match status" value="1"/>
</dbReference>
<accession>A0ABR9WYE9</accession>
<evidence type="ECO:0000256" key="1">
    <source>
        <dbReference type="ARBA" id="ARBA00022553"/>
    </source>
</evidence>
<protein>
    <submittedName>
        <fullName evidence="4">Response regulator</fullName>
    </submittedName>
</protein>
<dbReference type="PROSITE" id="PS50110">
    <property type="entry name" value="RESPONSE_REGULATORY"/>
    <property type="match status" value="1"/>
</dbReference>
<feature type="domain" description="Response regulatory" evidence="3">
    <location>
        <begin position="4"/>
        <end position="120"/>
    </location>
</feature>
<dbReference type="EMBL" id="JADFFK010000003">
    <property type="protein sequence ID" value="MBE9636319.1"/>
    <property type="molecule type" value="Genomic_DNA"/>
</dbReference>
<dbReference type="Gene3D" id="3.40.50.2300">
    <property type="match status" value="1"/>
</dbReference>
<dbReference type="Pfam" id="PF00072">
    <property type="entry name" value="Response_reg"/>
    <property type="match status" value="1"/>
</dbReference>
<dbReference type="RefSeq" id="WP_194133645.1">
    <property type="nucleotide sequence ID" value="NZ_JADFFK010000003.1"/>
</dbReference>
<keyword evidence="5" id="KW-1185">Reference proteome</keyword>
<dbReference type="InterPro" id="IPR011006">
    <property type="entry name" value="CheY-like_superfamily"/>
</dbReference>
<proteinExistence type="predicted"/>
<sequence length="122" mass="12985">MKRTVLVVDDSASVRRLISSTLRAAGYDTIEATDGQDALSIARTARPAAVITDQNMPNLDGLGFIRAFRALPGTAGVPVIFLSTENAETLKQKARAAGALGWMTKPFDDRKLLNVVSKVLGA</sequence>
<gene>
    <name evidence="4" type="ORF">IQ782_05670</name>
</gene>
<evidence type="ECO:0000313" key="5">
    <source>
        <dbReference type="Proteomes" id="UP000607796"/>
    </source>
</evidence>
<evidence type="ECO:0000259" key="3">
    <source>
        <dbReference type="PROSITE" id="PS50110"/>
    </source>
</evidence>
<organism evidence="4 5">
    <name type="scientific">Salipiger mangrovisoli</name>
    <dbReference type="NCBI Taxonomy" id="2865933"/>
    <lineage>
        <taxon>Bacteria</taxon>
        <taxon>Pseudomonadati</taxon>
        <taxon>Pseudomonadota</taxon>
        <taxon>Alphaproteobacteria</taxon>
        <taxon>Rhodobacterales</taxon>
        <taxon>Roseobacteraceae</taxon>
        <taxon>Salipiger</taxon>
    </lineage>
</organism>
<evidence type="ECO:0000313" key="4">
    <source>
        <dbReference type="EMBL" id="MBE9636319.1"/>
    </source>
</evidence>
<dbReference type="SMART" id="SM00448">
    <property type="entry name" value="REC"/>
    <property type="match status" value="1"/>
</dbReference>
<dbReference type="Proteomes" id="UP000607796">
    <property type="component" value="Unassembled WGS sequence"/>
</dbReference>